<feature type="chain" id="PRO_5047126728" description="Transporter" evidence="1">
    <location>
        <begin position="24"/>
        <end position="320"/>
    </location>
</feature>
<organism evidence="2 3">
    <name type="scientific">Corallococcus caeni</name>
    <dbReference type="NCBI Taxonomy" id="3082388"/>
    <lineage>
        <taxon>Bacteria</taxon>
        <taxon>Pseudomonadati</taxon>
        <taxon>Myxococcota</taxon>
        <taxon>Myxococcia</taxon>
        <taxon>Myxococcales</taxon>
        <taxon>Cystobacterineae</taxon>
        <taxon>Myxococcaceae</taxon>
        <taxon>Corallococcus</taxon>
    </lineage>
</organism>
<accession>A0ABQ6R387</accession>
<gene>
    <name evidence="2" type="ORF">ASNO1_70430</name>
</gene>
<keyword evidence="1" id="KW-0732">Signal</keyword>
<protein>
    <recommendedName>
        <fullName evidence="4">Transporter</fullName>
    </recommendedName>
</protein>
<dbReference type="RefSeq" id="WP_338269419.1">
    <property type="nucleotide sequence ID" value="NZ_BTTW01000010.1"/>
</dbReference>
<dbReference type="EMBL" id="BTTX01000009">
    <property type="protein sequence ID" value="GMU10789.1"/>
    <property type="molecule type" value="Genomic_DNA"/>
</dbReference>
<sequence length="320" mass="33757">MLRPWRLLLPLLTGLLLPGRALAEAPQGPSRCEGAPEGAGEGVYRPTTSGPFVALTAPLTACGRLLLQPILSVARTRGTYDARARHVPLAPGASQLATSMSLFLEYGVLERVAAGAQLTVLHQRRRAGGREAHATGPGDTLLFGRLGLLHETAGGLPEATLLAQVKLPTGRVKSAASTLLDTDVRGTGSADLTVGLDFSKGARPVLLHLDLLYTHALPAHVGEVATAYGDTFSWSFSGEWPFLPERFALMLEASGRHQGAPRREGVEAADGALGELVLGTGVEVLFGPDLQLLVGYQRTLWGRNVPAVDSFVATLVPTLF</sequence>
<keyword evidence="3" id="KW-1185">Reference proteome</keyword>
<dbReference type="Pfam" id="PF13557">
    <property type="entry name" value="Phenol_MetA_deg"/>
    <property type="match status" value="1"/>
</dbReference>
<evidence type="ECO:0000256" key="1">
    <source>
        <dbReference type="SAM" id="SignalP"/>
    </source>
</evidence>
<reference evidence="2 3" key="1">
    <citation type="journal article" date="2024" name="Arch. Microbiol.">
        <title>Corallococcus caeni sp. nov., a novel myxobacterium isolated from activated sludge.</title>
        <authorList>
            <person name="Tomita S."/>
            <person name="Nakai R."/>
            <person name="Kuroda K."/>
            <person name="Kurashita H."/>
            <person name="Hatamoto M."/>
            <person name="Yamaguchi T."/>
            <person name="Narihiro T."/>
        </authorList>
    </citation>
    <scope>NUCLEOTIDE SEQUENCE [LARGE SCALE GENOMIC DNA]</scope>
    <source>
        <strain evidence="2 3">NO1</strain>
    </source>
</reference>
<dbReference type="InterPro" id="IPR025737">
    <property type="entry name" value="FApF"/>
</dbReference>
<proteinExistence type="predicted"/>
<name>A0ABQ6R387_9BACT</name>
<dbReference type="Proteomes" id="UP001342631">
    <property type="component" value="Unassembled WGS sequence"/>
</dbReference>
<evidence type="ECO:0008006" key="4">
    <source>
        <dbReference type="Google" id="ProtNLM"/>
    </source>
</evidence>
<evidence type="ECO:0000313" key="3">
    <source>
        <dbReference type="Proteomes" id="UP001342631"/>
    </source>
</evidence>
<feature type="signal peptide" evidence="1">
    <location>
        <begin position="1"/>
        <end position="23"/>
    </location>
</feature>
<evidence type="ECO:0000313" key="2">
    <source>
        <dbReference type="EMBL" id="GMU10789.1"/>
    </source>
</evidence>
<comment type="caution">
    <text evidence="2">The sequence shown here is derived from an EMBL/GenBank/DDBJ whole genome shotgun (WGS) entry which is preliminary data.</text>
</comment>